<dbReference type="EMBL" id="BFAV01000104">
    <property type="protein sequence ID" value="GBF33568.1"/>
    <property type="molecule type" value="Genomic_DNA"/>
</dbReference>
<proteinExistence type="predicted"/>
<evidence type="ECO:0000313" key="1">
    <source>
        <dbReference type="EMBL" id="GBF33568.1"/>
    </source>
</evidence>
<name>A0A2L2XBI0_9FIRM</name>
<organism evidence="1 2">
    <name type="scientific">Desulfocucumis palustris</name>
    <dbReference type="NCBI Taxonomy" id="1898651"/>
    <lineage>
        <taxon>Bacteria</taxon>
        <taxon>Bacillati</taxon>
        <taxon>Bacillota</taxon>
        <taxon>Clostridia</taxon>
        <taxon>Eubacteriales</taxon>
        <taxon>Desulfocucumaceae</taxon>
        <taxon>Desulfocucumis</taxon>
    </lineage>
</organism>
<sequence length="56" mass="6304">MAAEQPPKIREAPSKTVKGKSIAVFNFFKSYTSSLEISVIIISFRTGIIREKIVIY</sequence>
<comment type="caution">
    <text evidence="1">The sequence shown here is derived from an EMBL/GenBank/DDBJ whole genome shotgun (WGS) entry which is preliminary data.</text>
</comment>
<reference evidence="2" key="1">
    <citation type="submission" date="2018-02" db="EMBL/GenBank/DDBJ databases">
        <title>Genome sequence of Desulfocucumis palustris strain NAW-5.</title>
        <authorList>
            <person name="Watanabe M."/>
            <person name="Kojima H."/>
            <person name="Fukui M."/>
        </authorList>
    </citation>
    <scope>NUCLEOTIDE SEQUENCE [LARGE SCALE GENOMIC DNA]</scope>
    <source>
        <strain evidence="2">NAW-5</strain>
    </source>
</reference>
<dbReference type="Proteomes" id="UP000239549">
    <property type="component" value="Unassembled WGS sequence"/>
</dbReference>
<protein>
    <submittedName>
        <fullName evidence="1">Uncharacterized protein</fullName>
    </submittedName>
</protein>
<evidence type="ECO:0000313" key="2">
    <source>
        <dbReference type="Proteomes" id="UP000239549"/>
    </source>
</evidence>
<gene>
    <name evidence="1" type="ORF">DCCM_2671</name>
</gene>
<dbReference type="AlphaFoldDB" id="A0A2L2XBI0"/>
<keyword evidence="2" id="KW-1185">Reference proteome</keyword>
<accession>A0A2L2XBI0</accession>